<dbReference type="InParanoid" id="A0A2K1KUK8"/>
<evidence type="ECO:0000313" key="3">
    <source>
        <dbReference type="Proteomes" id="UP000006727"/>
    </source>
</evidence>
<sequence>MGVRSRGIEPRSVPWEGTMIPLHQLRPEGRAYASPITHCFKHYIWLCGRNASPITHCFKHYIWLCGRNSQTILIHVAATVYIKTTQPQLLILSLRDGIHSTKCTTLTSNVLRLLHDFPPLPNLTSGLQPKLLYLGLCFLPLKATDKPLMKENNQTRHMQNTSHTLKLIEIQFEKRKYILNFSSLFSCISEKKIKEKKIRNHGNVIGSRKQCSKDADQISHRVVNFFVSKPVFHLSC</sequence>
<gene>
    <name evidence="1" type="ORF">PHYPA_004455</name>
</gene>
<dbReference type="EnsemblPlants" id="Pp3c3_15150V3.2">
    <property type="protein sequence ID" value="PAC:32943161.CDS.1"/>
    <property type="gene ID" value="Pp3c3_15150"/>
</dbReference>
<proteinExistence type="predicted"/>
<dbReference type="AlphaFoldDB" id="A0A2K1KUK8"/>
<protein>
    <submittedName>
        <fullName evidence="1 2">Uncharacterized protein</fullName>
    </submittedName>
</protein>
<reference evidence="1 3" key="2">
    <citation type="journal article" date="2018" name="Plant J.">
        <title>The Physcomitrella patens chromosome-scale assembly reveals moss genome structure and evolution.</title>
        <authorList>
            <person name="Lang D."/>
            <person name="Ullrich K.K."/>
            <person name="Murat F."/>
            <person name="Fuchs J."/>
            <person name="Jenkins J."/>
            <person name="Haas F.B."/>
            <person name="Piednoel M."/>
            <person name="Gundlach H."/>
            <person name="Van Bel M."/>
            <person name="Meyberg R."/>
            <person name="Vives C."/>
            <person name="Morata J."/>
            <person name="Symeonidi A."/>
            <person name="Hiss M."/>
            <person name="Muchero W."/>
            <person name="Kamisugi Y."/>
            <person name="Saleh O."/>
            <person name="Blanc G."/>
            <person name="Decker E.L."/>
            <person name="van Gessel N."/>
            <person name="Grimwood J."/>
            <person name="Hayes R.D."/>
            <person name="Graham S.W."/>
            <person name="Gunter L.E."/>
            <person name="McDaniel S.F."/>
            <person name="Hoernstein S.N.W."/>
            <person name="Larsson A."/>
            <person name="Li F.W."/>
            <person name="Perroud P.F."/>
            <person name="Phillips J."/>
            <person name="Ranjan P."/>
            <person name="Rokshar D.S."/>
            <person name="Rothfels C.J."/>
            <person name="Schneider L."/>
            <person name="Shu S."/>
            <person name="Stevenson D.W."/>
            <person name="Thummler F."/>
            <person name="Tillich M."/>
            <person name="Villarreal Aguilar J.C."/>
            <person name="Widiez T."/>
            <person name="Wong G.K."/>
            <person name="Wymore A."/>
            <person name="Zhang Y."/>
            <person name="Zimmer A.D."/>
            <person name="Quatrano R.S."/>
            <person name="Mayer K.F.X."/>
            <person name="Goodstein D."/>
            <person name="Casacuberta J.M."/>
            <person name="Vandepoele K."/>
            <person name="Reski R."/>
            <person name="Cuming A.C."/>
            <person name="Tuskan G.A."/>
            <person name="Maumus F."/>
            <person name="Salse J."/>
            <person name="Schmutz J."/>
            <person name="Rensing S.A."/>
        </authorList>
    </citation>
    <scope>NUCLEOTIDE SEQUENCE [LARGE SCALE GENOMIC DNA]</scope>
    <source>
        <strain evidence="2 3">cv. Gransden 2004</strain>
    </source>
</reference>
<reference evidence="2" key="3">
    <citation type="submission" date="2020-12" db="UniProtKB">
        <authorList>
            <consortium name="EnsemblPlants"/>
        </authorList>
    </citation>
    <scope>IDENTIFICATION</scope>
</reference>
<reference evidence="1 3" key="1">
    <citation type="journal article" date="2008" name="Science">
        <title>The Physcomitrella genome reveals evolutionary insights into the conquest of land by plants.</title>
        <authorList>
            <person name="Rensing S."/>
            <person name="Lang D."/>
            <person name="Zimmer A."/>
            <person name="Terry A."/>
            <person name="Salamov A."/>
            <person name="Shapiro H."/>
            <person name="Nishiyama T."/>
            <person name="Perroud P.-F."/>
            <person name="Lindquist E."/>
            <person name="Kamisugi Y."/>
            <person name="Tanahashi T."/>
            <person name="Sakakibara K."/>
            <person name="Fujita T."/>
            <person name="Oishi K."/>
            <person name="Shin-I T."/>
            <person name="Kuroki Y."/>
            <person name="Toyoda A."/>
            <person name="Suzuki Y."/>
            <person name="Hashimoto A."/>
            <person name="Yamaguchi K."/>
            <person name="Sugano A."/>
            <person name="Kohara Y."/>
            <person name="Fujiyama A."/>
            <person name="Anterola A."/>
            <person name="Aoki S."/>
            <person name="Ashton N."/>
            <person name="Barbazuk W.B."/>
            <person name="Barker E."/>
            <person name="Bennetzen J."/>
            <person name="Bezanilla M."/>
            <person name="Blankenship R."/>
            <person name="Cho S.H."/>
            <person name="Dutcher S."/>
            <person name="Estelle M."/>
            <person name="Fawcett J.A."/>
            <person name="Gundlach H."/>
            <person name="Hanada K."/>
            <person name="Heyl A."/>
            <person name="Hicks K.A."/>
            <person name="Hugh J."/>
            <person name="Lohr M."/>
            <person name="Mayer K."/>
            <person name="Melkozernov A."/>
            <person name="Murata T."/>
            <person name="Nelson D."/>
            <person name="Pils B."/>
            <person name="Prigge M."/>
            <person name="Reiss B."/>
            <person name="Renner T."/>
            <person name="Rombauts S."/>
            <person name="Rushton P."/>
            <person name="Sanderfoot A."/>
            <person name="Schween G."/>
            <person name="Shiu S.-H."/>
            <person name="Stueber K."/>
            <person name="Theodoulou F.L."/>
            <person name="Tu H."/>
            <person name="Van de Peer Y."/>
            <person name="Verrier P.J."/>
            <person name="Waters E."/>
            <person name="Wood A."/>
            <person name="Yang L."/>
            <person name="Cove D."/>
            <person name="Cuming A."/>
            <person name="Hasebe M."/>
            <person name="Lucas S."/>
            <person name="Mishler D.B."/>
            <person name="Reski R."/>
            <person name="Grigoriev I."/>
            <person name="Quatrano R.S."/>
            <person name="Boore J.L."/>
        </authorList>
    </citation>
    <scope>NUCLEOTIDE SEQUENCE [LARGE SCALE GENOMIC DNA]</scope>
    <source>
        <strain evidence="2 3">cv. Gransden 2004</strain>
    </source>
</reference>
<keyword evidence="3" id="KW-1185">Reference proteome</keyword>
<dbReference type="Gramene" id="Pp3c3_15150V3.2">
    <property type="protein sequence ID" value="PAC:32943161.CDS.1"/>
    <property type="gene ID" value="Pp3c3_15150"/>
</dbReference>
<accession>A0A2K1KUK8</accession>
<organism evidence="1">
    <name type="scientific">Physcomitrium patens</name>
    <name type="common">Spreading-leaved earth moss</name>
    <name type="synonym">Physcomitrella patens</name>
    <dbReference type="NCBI Taxonomy" id="3218"/>
    <lineage>
        <taxon>Eukaryota</taxon>
        <taxon>Viridiplantae</taxon>
        <taxon>Streptophyta</taxon>
        <taxon>Embryophyta</taxon>
        <taxon>Bryophyta</taxon>
        <taxon>Bryophytina</taxon>
        <taxon>Bryopsida</taxon>
        <taxon>Funariidae</taxon>
        <taxon>Funariales</taxon>
        <taxon>Funariaceae</taxon>
        <taxon>Physcomitrium</taxon>
    </lineage>
</organism>
<dbReference type="EMBL" id="ABEU02000003">
    <property type="protein sequence ID" value="PNR57461.1"/>
    <property type="molecule type" value="Genomic_DNA"/>
</dbReference>
<evidence type="ECO:0000313" key="1">
    <source>
        <dbReference type="EMBL" id="PNR57461.1"/>
    </source>
</evidence>
<dbReference type="EnsemblPlants" id="Pp3c3_15150V3.1">
    <property type="protein sequence ID" value="PAC:32943160.CDS.1"/>
    <property type="gene ID" value="Pp3c3_15150"/>
</dbReference>
<dbReference type="Gramene" id="Pp3c3_15150V3.1">
    <property type="protein sequence ID" value="PAC:32943160.CDS.1"/>
    <property type="gene ID" value="Pp3c3_15150"/>
</dbReference>
<name>A0A2K1KUK8_PHYPA</name>
<dbReference type="Proteomes" id="UP000006727">
    <property type="component" value="Chromosome 3"/>
</dbReference>
<evidence type="ECO:0000313" key="2">
    <source>
        <dbReference type="EnsemblPlants" id="PAC:32943160.CDS.1"/>
    </source>
</evidence>